<sequence>MLQHMTATHQEYGHEPPRLATYDFGMEAAPIAPFLNCPEVVMPGVRRL</sequence>
<proteinExistence type="predicted"/>
<name>A0A0D5XVS8_9PSED</name>
<dbReference type="Proteomes" id="UP000032748">
    <property type="component" value="Chromosome"/>
</dbReference>
<accession>A0A0D5XVS8</accession>
<dbReference type="KEGG" id="pcz:PCL1606_17080"/>
<organism evidence="1 2">
    <name type="scientific">Pseudomonas chlororaphis</name>
    <dbReference type="NCBI Taxonomy" id="587753"/>
    <lineage>
        <taxon>Bacteria</taxon>
        <taxon>Pseudomonadati</taxon>
        <taxon>Pseudomonadota</taxon>
        <taxon>Gammaproteobacteria</taxon>
        <taxon>Pseudomonadales</taxon>
        <taxon>Pseudomonadaceae</taxon>
        <taxon>Pseudomonas</taxon>
    </lineage>
</organism>
<dbReference type="AlphaFoldDB" id="A0A0D5XVS8"/>
<protein>
    <submittedName>
        <fullName evidence="1">Uncharacterized protein</fullName>
    </submittedName>
</protein>
<evidence type="ECO:0000313" key="2">
    <source>
        <dbReference type="Proteomes" id="UP000032748"/>
    </source>
</evidence>
<gene>
    <name evidence="1" type="ORF">PCL1606_17080</name>
</gene>
<reference evidence="1 2" key="1">
    <citation type="journal article" date="2015" name="Mol. Plant Microbe Interact.">
        <title>Comparative Genomic Analysis of Pseudomonas chlororaphis PCL1606 Reveals New Insight into Antifungal Compounds Involved in Biocontrol.</title>
        <authorList>
            <person name="Calderon C.E."/>
            <person name="Ramos C."/>
            <person name="de Vicente A."/>
            <person name="Cazorla F.M."/>
        </authorList>
    </citation>
    <scope>NUCLEOTIDE SEQUENCE [LARGE SCALE GENOMIC DNA]</scope>
    <source>
        <strain evidence="1 2">PCL1606</strain>
    </source>
</reference>
<dbReference type="PATRIC" id="fig|587753.10.peg.1697"/>
<dbReference type="EMBL" id="CP011110">
    <property type="protein sequence ID" value="AKA23163.1"/>
    <property type="molecule type" value="Genomic_DNA"/>
</dbReference>
<evidence type="ECO:0000313" key="1">
    <source>
        <dbReference type="EMBL" id="AKA23163.1"/>
    </source>
</evidence>